<organism evidence="3 4">
    <name type="scientific">Halorussus caseinilyticus</name>
    <dbReference type="NCBI Taxonomy" id="3034025"/>
    <lineage>
        <taxon>Archaea</taxon>
        <taxon>Methanobacteriati</taxon>
        <taxon>Methanobacteriota</taxon>
        <taxon>Stenosarchaea group</taxon>
        <taxon>Halobacteria</taxon>
        <taxon>Halobacteriales</taxon>
        <taxon>Haladaptataceae</taxon>
        <taxon>Halorussus</taxon>
    </lineage>
</organism>
<sequence>MSKHKQRDGINTEKTSNDDVRDYYSQCHSIYHEKWSDDSDRESIHYGYFDEGTETLGEAVHNMKSKLADSVDLGPDDRVLDCSGGYGDNATWQAKERGAEVVGLNISPLQLSYARELAKERGVDDKVEFREDDFTKMETVEDNSFDVVWGLESICYADDKREFLEQAKRVLKDDGRIVVTDWYMEKRDLSFIEDLMVTQWLKGWRLSNYAHIDDFQDDLADLGFENITSENAEDNIMKSAFDIFLFSLWGYPLGKLLNFFGRQNDTELGNAVACFYQYPALKSDAVTYSIVSAEL</sequence>
<reference evidence="3 4" key="1">
    <citation type="journal article" date="2019" name="Int. J. Syst. Evol. Microbiol.">
        <title>The Global Catalogue of Microorganisms (GCM) 10K type strain sequencing project: providing services to taxonomists for standard genome sequencing and annotation.</title>
        <authorList>
            <consortium name="The Broad Institute Genomics Platform"/>
            <consortium name="The Broad Institute Genome Sequencing Center for Infectious Disease"/>
            <person name="Wu L."/>
            <person name="Ma J."/>
        </authorList>
    </citation>
    <scope>NUCLEOTIDE SEQUENCE [LARGE SCALE GENOMIC DNA]</scope>
    <source>
        <strain evidence="3 4">DT72</strain>
    </source>
</reference>
<dbReference type="Pfam" id="PF08241">
    <property type="entry name" value="Methyltransf_11"/>
    <property type="match status" value="1"/>
</dbReference>
<dbReference type="PANTHER" id="PTHR44068">
    <property type="entry name" value="ZGC:194242"/>
    <property type="match status" value="1"/>
</dbReference>
<proteinExistence type="predicted"/>
<keyword evidence="3" id="KW-0489">Methyltransferase</keyword>
<dbReference type="AlphaFoldDB" id="A0ABD5WJH1"/>
<keyword evidence="1 3" id="KW-0808">Transferase</keyword>
<dbReference type="EMBL" id="JBHSZH010000005">
    <property type="protein sequence ID" value="MFC7080671.1"/>
    <property type="molecule type" value="Genomic_DNA"/>
</dbReference>
<name>A0ABD5WJH1_9EURY</name>
<dbReference type="InterPro" id="IPR013216">
    <property type="entry name" value="Methyltransf_11"/>
</dbReference>
<dbReference type="Proteomes" id="UP001596407">
    <property type="component" value="Unassembled WGS sequence"/>
</dbReference>
<feature type="domain" description="Methyltransferase type 11" evidence="2">
    <location>
        <begin position="80"/>
        <end position="179"/>
    </location>
</feature>
<dbReference type="GO" id="GO:0008168">
    <property type="term" value="F:methyltransferase activity"/>
    <property type="evidence" value="ECO:0007669"/>
    <property type="project" value="UniProtKB-KW"/>
</dbReference>
<keyword evidence="4" id="KW-1185">Reference proteome</keyword>
<dbReference type="PANTHER" id="PTHR44068:SF11">
    <property type="entry name" value="GERANYL DIPHOSPHATE 2-C-METHYLTRANSFERASE"/>
    <property type="match status" value="1"/>
</dbReference>
<dbReference type="SUPFAM" id="SSF53335">
    <property type="entry name" value="S-adenosyl-L-methionine-dependent methyltransferases"/>
    <property type="match status" value="1"/>
</dbReference>
<dbReference type="RefSeq" id="WP_276281465.1">
    <property type="nucleotide sequence ID" value="NZ_CP119809.1"/>
</dbReference>
<dbReference type="GeneID" id="79302668"/>
<dbReference type="EC" id="2.1.1.-" evidence="3"/>
<evidence type="ECO:0000313" key="3">
    <source>
        <dbReference type="EMBL" id="MFC7080671.1"/>
    </source>
</evidence>
<dbReference type="Gene3D" id="3.40.50.150">
    <property type="entry name" value="Vaccinia Virus protein VP39"/>
    <property type="match status" value="1"/>
</dbReference>
<accession>A0ABD5WJH1</accession>
<protein>
    <submittedName>
        <fullName evidence="3">SAM-dependent methyltransferase</fullName>
        <ecNumber evidence="3">2.1.1.-</ecNumber>
    </submittedName>
</protein>
<comment type="caution">
    <text evidence="3">The sequence shown here is derived from an EMBL/GenBank/DDBJ whole genome shotgun (WGS) entry which is preliminary data.</text>
</comment>
<dbReference type="InterPro" id="IPR029063">
    <property type="entry name" value="SAM-dependent_MTases_sf"/>
</dbReference>
<evidence type="ECO:0000256" key="1">
    <source>
        <dbReference type="ARBA" id="ARBA00022679"/>
    </source>
</evidence>
<evidence type="ECO:0000259" key="2">
    <source>
        <dbReference type="Pfam" id="PF08241"/>
    </source>
</evidence>
<dbReference type="GO" id="GO:0032259">
    <property type="term" value="P:methylation"/>
    <property type="evidence" value="ECO:0007669"/>
    <property type="project" value="UniProtKB-KW"/>
</dbReference>
<dbReference type="CDD" id="cd02440">
    <property type="entry name" value="AdoMet_MTases"/>
    <property type="match status" value="1"/>
</dbReference>
<gene>
    <name evidence="3" type="ORF">ACFQJ6_11655</name>
</gene>
<dbReference type="InterPro" id="IPR050447">
    <property type="entry name" value="Erg6_SMT_methyltransf"/>
</dbReference>
<evidence type="ECO:0000313" key="4">
    <source>
        <dbReference type="Proteomes" id="UP001596407"/>
    </source>
</evidence>